<name>A0A545AZV4_9ACTN</name>
<dbReference type="InterPro" id="IPR036513">
    <property type="entry name" value="STAS_dom_sf"/>
</dbReference>
<sequence length="159" mass="16896">MASPHGTPRPDAALAFSRRTQAARLRDRAEATRDASRQIVERSRDLAERSTFLLRARGSGHTISLHGPIDRQASGDLDAIIHDLSGAGRGPAIVDLSDATFVGAVALNFLARLVQTCGAVQITGAGHLPLLPRMLAAGRLEQVTIFPAPPRPVRLAKAD</sequence>
<protein>
    <recommendedName>
        <fullName evidence="3">STAS domain-containing protein</fullName>
    </recommendedName>
</protein>
<dbReference type="AlphaFoldDB" id="A0A545AZV4"/>
<dbReference type="SUPFAM" id="SSF52091">
    <property type="entry name" value="SpoIIaa-like"/>
    <property type="match status" value="1"/>
</dbReference>
<dbReference type="Gene3D" id="3.30.750.24">
    <property type="entry name" value="STAS domain"/>
    <property type="match status" value="1"/>
</dbReference>
<comment type="caution">
    <text evidence="1">The sequence shown here is derived from an EMBL/GenBank/DDBJ whole genome shotgun (WGS) entry which is preliminary data.</text>
</comment>
<organism evidence="1 2">
    <name type="scientific">Cryptosporangium phraense</name>
    <dbReference type="NCBI Taxonomy" id="2593070"/>
    <lineage>
        <taxon>Bacteria</taxon>
        <taxon>Bacillati</taxon>
        <taxon>Actinomycetota</taxon>
        <taxon>Actinomycetes</taxon>
        <taxon>Cryptosporangiales</taxon>
        <taxon>Cryptosporangiaceae</taxon>
        <taxon>Cryptosporangium</taxon>
    </lineage>
</organism>
<dbReference type="OrthoDB" id="3787288at2"/>
<keyword evidence="2" id="KW-1185">Reference proteome</keyword>
<dbReference type="InParanoid" id="A0A545AZV4"/>
<proteinExistence type="predicted"/>
<gene>
    <name evidence="1" type="ORF">FL583_00770</name>
</gene>
<dbReference type="Proteomes" id="UP000317982">
    <property type="component" value="Unassembled WGS sequence"/>
</dbReference>
<reference evidence="1 2" key="1">
    <citation type="submission" date="2019-07" db="EMBL/GenBank/DDBJ databases">
        <title>Cryptosporangium phraense sp. nov., isolated from plant litter.</title>
        <authorList>
            <person name="Suriyachadkun C."/>
        </authorList>
    </citation>
    <scope>NUCLEOTIDE SEQUENCE [LARGE SCALE GENOMIC DNA]</scope>
    <source>
        <strain evidence="1 2">A-T 5661</strain>
    </source>
</reference>
<evidence type="ECO:0008006" key="3">
    <source>
        <dbReference type="Google" id="ProtNLM"/>
    </source>
</evidence>
<dbReference type="RefSeq" id="WP_142702462.1">
    <property type="nucleotide sequence ID" value="NZ_VIRS01000001.1"/>
</dbReference>
<evidence type="ECO:0000313" key="2">
    <source>
        <dbReference type="Proteomes" id="UP000317982"/>
    </source>
</evidence>
<accession>A0A545AZV4</accession>
<dbReference type="EMBL" id="VIRS01000001">
    <property type="protein sequence ID" value="TQS46844.1"/>
    <property type="molecule type" value="Genomic_DNA"/>
</dbReference>
<evidence type="ECO:0000313" key="1">
    <source>
        <dbReference type="EMBL" id="TQS46844.1"/>
    </source>
</evidence>